<dbReference type="AlphaFoldDB" id="A0A2N5VF55"/>
<proteinExistence type="predicted"/>
<protein>
    <submittedName>
        <fullName evidence="1">Uncharacterized protein</fullName>
    </submittedName>
</protein>
<dbReference type="Proteomes" id="UP000235392">
    <property type="component" value="Unassembled WGS sequence"/>
</dbReference>
<accession>A0A2N5VF55</accession>
<name>A0A2N5VF55_9BASI</name>
<reference evidence="1 2" key="1">
    <citation type="submission" date="2017-11" db="EMBL/GenBank/DDBJ databases">
        <title>De novo assembly and phasing of dikaryotic genomes from two isolates of Puccinia coronata f. sp. avenae, the causal agent of oat crown rust.</title>
        <authorList>
            <person name="Miller M.E."/>
            <person name="Zhang Y."/>
            <person name="Omidvar V."/>
            <person name="Sperschneider J."/>
            <person name="Schwessinger B."/>
            <person name="Raley C."/>
            <person name="Palmer J.M."/>
            <person name="Garnica D."/>
            <person name="Upadhyaya N."/>
            <person name="Rathjen J."/>
            <person name="Taylor J.M."/>
            <person name="Park R.F."/>
            <person name="Dodds P.N."/>
            <person name="Hirsch C.D."/>
            <person name="Kianian S.F."/>
            <person name="Figueroa M."/>
        </authorList>
    </citation>
    <scope>NUCLEOTIDE SEQUENCE [LARGE SCALE GENOMIC DNA]</scope>
    <source>
        <strain evidence="1">12SD80</strain>
    </source>
</reference>
<evidence type="ECO:0000313" key="1">
    <source>
        <dbReference type="EMBL" id="PLW48628.1"/>
    </source>
</evidence>
<organism evidence="1 2">
    <name type="scientific">Puccinia coronata f. sp. avenae</name>
    <dbReference type="NCBI Taxonomy" id="200324"/>
    <lineage>
        <taxon>Eukaryota</taxon>
        <taxon>Fungi</taxon>
        <taxon>Dikarya</taxon>
        <taxon>Basidiomycota</taxon>
        <taxon>Pucciniomycotina</taxon>
        <taxon>Pucciniomycetes</taxon>
        <taxon>Pucciniales</taxon>
        <taxon>Pucciniaceae</taxon>
        <taxon>Puccinia</taxon>
    </lineage>
</organism>
<dbReference type="EMBL" id="PGCI01000022">
    <property type="protein sequence ID" value="PLW48628.1"/>
    <property type="molecule type" value="Genomic_DNA"/>
</dbReference>
<evidence type="ECO:0000313" key="2">
    <source>
        <dbReference type="Proteomes" id="UP000235392"/>
    </source>
</evidence>
<comment type="caution">
    <text evidence="1">The sequence shown here is derived from an EMBL/GenBank/DDBJ whole genome shotgun (WGS) entry which is preliminary data.</text>
</comment>
<sequence length="76" mass="8281">MAAPHATAPVGDVNVNLAETLCAVSDSCRLGQVSLHPSSISQAKTEDRCSCSIRRKPCVHQLITLRSYVWRSSQEN</sequence>
<gene>
    <name evidence="1" type="ORF">PCASD_03361</name>
</gene>